<proteinExistence type="predicted"/>
<organism evidence="2 3">
    <name type="scientific">Methylobacterium tardum</name>
    <dbReference type="NCBI Taxonomy" id="374432"/>
    <lineage>
        <taxon>Bacteria</taxon>
        <taxon>Pseudomonadati</taxon>
        <taxon>Pseudomonadota</taxon>
        <taxon>Alphaproteobacteria</taxon>
        <taxon>Hyphomicrobiales</taxon>
        <taxon>Methylobacteriaceae</taxon>
        <taxon>Methylobacterium</taxon>
    </lineage>
</organism>
<dbReference type="Pfam" id="PF17963">
    <property type="entry name" value="Big_9"/>
    <property type="match status" value="1"/>
</dbReference>
<feature type="region of interest" description="Disordered" evidence="1">
    <location>
        <begin position="1"/>
        <end position="21"/>
    </location>
</feature>
<reference evidence="3" key="1">
    <citation type="journal article" date="2019" name="Int. J. Syst. Evol. Microbiol.">
        <title>The Global Catalogue of Microorganisms (GCM) 10K type strain sequencing project: providing services to taxonomists for standard genome sequencing and annotation.</title>
        <authorList>
            <consortium name="The Broad Institute Genomics Platform"/>
            <consortium name="The Broad Institute Genome Sequencing Center for Infectious Disease"/>
            <person name="Wu L."/>
            <person name="Ma J."/>
        </authorList>
    </citation>
    <scope>NUCLEOTIDE SEQUENCE [LARGE SCALE GENOMIC DNA]</scope>
    <source>
        <strain evidence="3">NBRC 103632</strain>
    </source>
</reference>
<evidence type="ECO:0000313" key="3">
    <source>
        <dbReference type="Proteomes" id="UP001157440"/>
    </source>
</evidence>
<gene>
    <name evidence="2" type="ORF">GCM10007890_17160</name>
</gene>
<evidence type="ECO:0000313" key="2">
    <source>
        <dbReference type="EMBL" id="GLS69703.1"/>
    </source>
</evidence>
<name>A0AA37WSY9_9HYPH</name>
<sequence>MLSTDERGTGRRFRRQAPGRHRRDAAMIALRPFATLLAGSLALAGPALAQSTANRTKTVAPGKSVRLEIAPNLKKDCSPGPMPEFKVSGPPKNGSIITKVGKLKTPASYRCPNKEAAVQALFYQPNSGFTGSDEVTFEVKSSDGQVQTQTVKITVGTAAGKSGDESKKEGTDL</sequence>
<comment type="caution">
    <text evidence="2">The sequence shown here is derived from an EMBL/GenBank/DDBJ whole genome shotgun (WGS) entry which is preliminary data.</text>
</comment>
<dbReference type="AlphaFoldDB" id="A0AA37WSY9"/>
<evidence type="ECO:0000256" key="1">
    <source>
        <dbReference type="SAM" id="MobiDB-lite"/>
    </source>
</evidence>
<keyword evidence="3" id="KW-1185">Reference proteome</keyword>
<dbReference type="Proteomes" id="UP001157440">
    <property type="component" value="Unassembled WGS sequence"/>
</dbReference>
<protein>
    <recommendedName>
        <fullName evidence="4">4-aminobutyrate aminotransferase</fullName>
    </recommendedName>
</protein>
<accession>A0AA37WSY9</accession>
<feature type="region of interest" description="Disordered" evidence="1">
    <location>
        <begin position="75"/>
        <end position="94"/>
    </location>
</feature>
<dbReference type="EMBL" id="BSPL01000011">
    <property type="protein sequence ID" value="GLS69703.1"/>
    <property type="molecule type" value="Genomic_DNA"/>
</dbReference>
<feature type="compositionally biased region" description="Basic residues" evidence="1">
    <location>
        <begin position="10"/>
        <end position="21"/>
    </location>
</feature>
<evidence type="ECO:0008006" key="4">
    <source>
        <dbReference type="Google" id="ProtNLM"/>
    </source>
</evidence>